<dbReference type="AlphaFoldDB" id="A0A6J4NZ62"/>
<organism evidence="1">
    <name type="scientific">uncultured Microcoleus sp</name>
    <dbReference type="NCBI Taxonomy" id="259945"/>
    <lineage>
        <taxon>Bacteria</taxon>
        <taxon>Bacillati</taxon>
        <taxon>Cyanobacteriota</taxon>
        <taxon>Cyanophyceae</taxon>
        <taxon>Oscillatoriophycideae</taxon>
        <taxon>Oscillatoriales</taxon>
        <taxon>Microcoleaceae</taxon>
        <taxon>Microcoleus</taxon>
        <taxon>environmental samples</taxon>
    </lineage>
</organism>
<name>A0A6J4NZ62_9CYAN</name>
<accession>A0A6J4NZ62</accession>
<protein>
    <submittedName>
        <fullName evidence="1">Uncharacterized protein</fullName>
    </submittedName>
</protein>
<proteinExistence type="predicted"/>
<gene>
    <name evidence="1" type="ORF">AVDCRST_MAG84-6157</name>
</gene>
<dbReference type="EMBL" id="CADCTZ010001496">
    <property type="protein sequence ID" value="CAA9401460.1"/>
    <property type="molecule type" value="Genomic_DNA"/>
</dbReference>
<evidence type="ECO:0000313" key="1">
    <source>
        <dbReference type="EMBL" id="CAA9401460.1"/>
    </source>
</evidence>
<reference evidence="1" key="1">
    <citation type="submission" date="2020-02" db="EMBL/GenBank/DDBJ databases">
        <authorList>
            <person name="Meier V. D."/>
        </authorList>
    </citation>
    <scope>NUCLEOTIDE SEQUENCE</scope>
    <source>
        <strain evidence="1">AVDCRST_MAG84</strain>
    </source>
</reference>
<sequence length="34" mass="3863">MDIIPAQPELISSPGYLPDRPYFTAQLDIRGFLQ</sequence>